<dbReference type="KEGG" id="dco:SAMEA4475696_1862"/>
<dbReference type="STRING" id="1121387.GCA_000429885_00232"/>
<dbReference type="GeneID" id="63460055"/>
<dbReference type="Gene3D" id="3.40.720.10">
    <property type="entry name" value="Alkaline Phosphatase, subunit A"/>
    <property type="match status" value="1"/>
</dbReference>
<dbReference type="InterPro" id="IPR017850">
    <property type="entry name" value="Alkaline_phosphatase_core_sf"/>
</dbReference>
<reference evidence="1 2" key="1">
    <citation type="submission" date="2017-06" db="EMBL/GenBank/DDBJ databases">
        <authorList>
            <consortium name="Pathogen Informatics"/>
        </authorList>
    </citation>
    <scope>NUCLEOTIDE SEQUENCE [LARGE SCALE GENOMIC DNA]</scope>
    <source>
        <strain evidence="1 2">NCTC13039</strain>
    </source>
</reference>
<dbReference type="Pfam" id="PF01663">
    <property type="entry name" value="Phosphodiest"/>
    <property type="match status" value="1"/>
</dbReference>
<gene>
    <name evidence="1" type="ORF">SAMEA4475696_01862</name>
</gene>
<dbReference type="RefSeq" id="WP_028326390.1">
    <property type="nucleotide sequence ID" value="NZ_JAAFNI010000001.1"/>
</dbReference>
<dbReference type="PANTHER" id="PTHR10151">
    <property type="entry name" value="ECTONUCLEOTIDE PYROPHOSPHATASE/PHOSPHODIESTERASE"/>
    <property type="match status" value="1"/>
</dbReference>
<dbReference type="GO" id="GO:0016787">
    <property type="term" value="F:hydrolase activity"/>
    <property type="evidence" value="ECO:0007669"/>
    <property type="project" value="UniProtKB-KW"/>
</dbReference>
<dbReference type="SUPFAM" id="SSF53649">
    <property type="entry name" value="Alkaline phosphatase-like"/>
    <property type="match status" value="1"/>
</dbReference>
<keyword evidence="2" id="KW-1185">Reference proteome</keyword>
<evidence type="ECO:0000313" key="2">
    <source>
        <dbReference type="Proteomes" id="UP000242637"/>
    </source>
</evidence>
<organism evidence="1 2">
    <name type="scientific">Dermatophilus congolensis</name>
    <dbReference type="NCBI Taxonomy" id="1863"/>
    <lineage>
        <taxon>Bacteria</taxon>
        <taxon>Bacillati</taxon>
        <taxon>Actinomycetota</taxon>
        <taxon>Actinomycetes</taxon>
        <taxon>Micrococcales</taxon>
        <taxon>Dermatophilaceae</taxon>
        <taxon>Dermatophilus</taxon>
    </lineage>
</organism>
<protein>
    <submittedName>
        <fullName evidence="1">Phosphonoacetate hydrolase</fullName>
    </submittedName>
</protein>
<dbReference type="Proteomes" id="UP000242637">
    <property type="component" value="Chromosome 1"/>
</dbReference>
<dbReference type="EMBL" id="LT906453">
    <property type="protein sequence ID" value="SNV23653.1"/>
    <property type="molecule type" value="Genomic_DNA"/>
</dbReference>
<name>A0A239VPN9_9MICO</name>
<evidence type="ECO:0000313" key="1">
    <source>
        <dbReference type="EMBL" id="SNV23653.1"/>
    </source>
</evidence>
<dbReference type="AlphaFoldDB" id="A0A239VPN9"/>
<keyword evidence="1" id="KW-0378">Hydrolase</keyword>
<dbReference type="PANTHER" id="PTHR10151:SF120">
    <property type="entry name" value="BIS(5'-ADENOSYL)-TRIPHOSPHATASE"/>
    <property type="match status" value="1"/>
</dbReference>
<sequence length="379" mass="41161">MTNTGGQHEKPTYDTHGLLGVLPSVAHSLNVPGFSEWDTDLPQARSAVVVLVDGLGDELLRRRSGHAPFLRSLLNNGRRLHAGFPSTTATSLTSLGTGLPPGAHGMIGYEGHNPANNQRFNALSWENGPDPELWQPFPTVFEKVAPHLEPFSIGPTHFEGSGLTRASLRGPRYNPADDLEDRIDAAVTILRTHPRALIYLYWGEVDKVGHEHGCGSWQWGDELERIDAALRQLARRVPAGTAIHITADHGMIDTNDSTRFDIGLRPAMTANISHVTGDPRAPHLHLKPGASADTAATWSAELGHRGTVLTREQAIETGVFGPVRDDVIARIGDLIVIMNDNHVILDSRRDKPGLLRLVGHHGSTTVDELAVPLLSLPPR</sequence>
<proteinExistence type="predicted"/>
<dbReference type="OrthoDB" id="9779267at2"/>
<dbReference type="InterPro" id="IPR002591">
    <property type="entry name" value="Phosphodiest/P_Trfase"/>
</dbReference>
<accession>A0A239VPN9</accession>